<dbReference type="GO" id="GO:0005886">
    <property type="term" value="C:plasma membrane"/>
    <property type="evidence" value="ECO:0007669"/>
    <property type="project" value="UniProtKB-SubCell"/>
</dbReference>
<feature type="transmembrane region" description="Helical" evidence="8">
    <location>
        <begin position="228"/>
        <end position="255"/>
    </location>
</feature>
<keyword evidence="7 8" id="KW-0472">Membrane</keyword>
<feature type="transmembrane region" description="Helical" evidence="8">
    <location>
        <begin position="84"/>
        <end position="107"/>
    </location>
</feature>
<dbReference type="STRING" id="474960.SAMN05216180_1290"/>
<evidence type="ECO:0000256" key="8">
    <source>
        <dbReference type="SAM" id="Phobius"/>
    </source>
</evidence>
<dbReference type="EMBL" id="FOCG01000001">
    <property type="protein sequence ID" value="SEM69072.1"/>
    <property type="molecule type" value="Genomic_DNA"/>
</dbReference>
<keyword evidence="5 8" id="KW-0812">Transmembrane</keyword>
<dbReference type="Pfam" id="PF01594">
    <property type="entry name" value="AI-2E_transport"/>
    <property type="match status" value="1"/>
</dbReference>
<evidence type="ECO:0000256" key="3">
    <source>
        <dbReference type="ARBA" id="ARBA00022448"/>
    </source>
</evidence>
<feature type="transmembrane region" description="Helical" evidence="8">
    <location>
        <begin position="338"/>
        <end position="366"/>
    </location>
</feature>
<keyword evidence="4" id="KW-1003">Cell membrane</keyword>
<organism evidence="9 10">
    <name type="scientific">Hydrogenoanaerobacterium saccharovorans</name>
    <dbReference type="NCBI Taxonomy" id="474960"/>
    <lineage>
        <taxon>Bacteria</taxon>
        <taxon>Bacillati</taxon>
        <taxon>Bacillota</taxon>
        <taxon>Clostridia</taxon>
        <taxon>Eubacteriales</taxon>
        <taxon>Oscillospiraceae</taxon>
        <taxon>Hydrogenoanaerobacterium</taxon>
    </lineage>
</organism>
<dbReference type="GO" id="GO:0055085">
    <property type="term" value="P:transmembrane transport"/>
    <property type="evidence" value="ECO:0007669"/>
    <property type="project" value="TreeGrafter"/>
</dbReference>
<evidence type="ECO:0000256" key="5">
    <source>
        <dbReference type="ARBA" id="ARBA00022692"/>
    </source>
</evidence>
<dbReference type="PANTHER" id="PTHR21716">
    <property type="entry name" value="TRANSMEMBRANE PROTEIN"/>
    <property type="match status" value="1"/>
</dbReference>
<comment type="subcellular location">
    <subcellularLocation>
        <location evidence="1">Cell membrane</location>
        <topology evidence="1">Multi-pass membrane protein</topology>
    </subcellularLocation>
</comment>
<accession>A0A1H8ADZ1</accession>
<feature type="transmembrane region" description="Helical" evidence="8">
    <location>
        <begin position="42"/>
        <end position="63"/>
    </location>
</feature>
<evidence type="ECO:0000256" key="4">
    <source>
        <dbReference type="ARBA" id="ARBA00022475"/>
    </source>
</evidence>
<feature type="transmembrane region" description="Helical" evidence="8">
    <location>
        <begin position="12"/>
        <end position="36"/>
    </location>
</feature>
<dbReference type="OrthoDB" id="9793390at2"/>
<dbReference type="InterPro" id="IPR002549">
    <property type="entry name" value="AI-2E-like"/>
</dbReference>
<proteinExistence type="inferred from homology"/>
<evidence type="ECO:0000256" key="6">
    <source>
        <dbReference type="ARBA" id="ARBA00022989"/>
    </source>
</evidence>
<evidence type="ECO:0000256" key="2">
    <source>
        <dbReference type="ARBA" id="ARBA00009773"/>
    </source>
</evidence>
<keyword evidence="10" id="KW-1185">Reference proteome</keyword>
<feature type="transmembrane region" description="Helical" evidence="8">
    <location>
        <begin position="267"/>
        <end position="288"/>
    </location>
</feature>
<dbReference type="PANTHER" id="PTHR21716:SF53">
    <property type="entry name" value="PERMEASE PERM-RELATED"/>
    <property type="match status" value="1"/>
</dbReference>
<name>A0A1H8ADZ1_9FIRM</name>
<feature type="transmembrane region" description="Helical" evidence="8">
    <location>
        <begin position="295"/>
        <end position="318"/>
    </location>
</feature>
<gene>
    <name evidence="9" type="ORF">SAMN05216180_1290</name>
</gene>
<keyword evidence="3" id="KW-0813">Transport</keyword>
<protein>
    <submittedName>
        <fullName evidence="9">Predicted PurR-regulated permease PerM</fullName>
    </submittedName>
</protein>
<dbReference type="AlphaFoldDB" id="A0A1H8ADZ1"/>
<comment type="similarity">
    <text evidence="2">Belongs to the autoinducer-2 exporter (AI-2E) (TC 2.A.86) family.</text>
</comment>
<dbReference type="RefSeq" id="WP_092752793.1">
    <property type="nucleotide sequence ID" value="NZ_FOCG01000001.1"/>
</dbReference>
<evidence type="ECO:0000313" key="9">
    <source>
        <dbReference type="EMBL" id="SEM69072.1"/>
    </source>
</evidence>
<dbReference type="Proteomes" id="UP000199158">
    <property type="component" value="Unassembled WGS sequence"/>
</dbReference>
<evidence type="ECO:0000256" key="7">
    <source>
        <dbReference type="ARBA" id="ARBA00023136"/>
    </source>
</evidence>
<evidence type="ECO:0000313" key="10">
    <source>
        <dbReference type="Proteomes" id="UP000199158"/>
    </source>
</evidence>
<evidence type="ECO:0000256" key="1">
    <source>
        <dbReference type="ARBA" id="ARBA00004651"/>
    </source>
</evidence>
<feature type="transmembrane region" description="Helical" evidence="8">
    <location>
        <begin position="178"/>
        <end position="197"/>
    </location>
</feature>
<keyword evidence="6 8" id="KW-1133">Transmembrane helix</keyword>
<sequence>MRKLDSPTKYKIRTWIVISTYVVLLFFVLFNARYFLGAASKLLSIIRPFFVGFGIAFVLNGPMKAIESRLFIGNTSKWGEKQKRFLAMLITYALFLMIFTFVISLVLPQIVTSITILINNFPQYLESLQNTINELMNRFGISSDLVQNFLGSWEDILIKVTKLLSNALPQVMNFTKSLTTGVSNLFIGFIVSIYLLAGKKRFIQQIKKFLNAYLSELHRDRMLRLGNIAYTTFNGFISGQLLDAMIVGVLCFIGMNLMPLSDAVNPYLVLISTIIAITNIIPIFGPYIGGIPCTLIILMVDLKSAIWFVVLIVLIQTVDGNIILPKIVGDSIGLSGFWVMFAIILGGGFFGLPGMIFGIPTFAVIYKIAAIITNKRLAKKQAQKELLNKGDHTITTGE</sequence>
<reference evidence="9 10" key="1">
    <citation type="submission" date="2016-10" db="EMBL/GenBank/DDBJ databases">
        <authorList>
            <person name="de Groot N.N."/>
        </authorList>
    </citation>
    <scope>NUCLEOTIDE SEQUENCE [LARGE SCALE GENOMIC DNA]</scope>
    <source>
        <strain evidence="9 10">CGMCC 1.5070</strain>
    </source>
</reference>